<evidence type="ECO:0000256" key="4">
    <source>
        <dbReference type="ARBA" id="ARBA00022475"/>
    </source>
</evidence>
<keyword evidence="8 11" id="KW-0406">Ion transport</keyword>
<organism evidence="13 14">
    <name type="scientific">Intrasporangium oryzae NRRL B-24470</name>
    <dbReference type="NCBI Taxonomy" id="1386089"/>
    <lineage>
        <taxon>Bacteria</taxon>
        <taxon>Bacillati</taxon>
        <taxon>Actinomycetota</taxon>
        <taxon>Actinomycetes</taxon>
        <taxon>Micrococcales</taxon>
        <taxon>Intrasporangiaceae</taxon>
        <taxon>Intrasporangium</taxon>
    </lineage>
</organism>
<evidence type="ECO:0000256" key="11">
    <source>
        <dbReference type="HAMAP-Rule" id="MF_01844"/>
    </source>
</evidence>
<evidence type="ECO:0000256" key="9">
    <source>
        <dbReference type="ARBA" id="ARBA00023136"/>
    </source>
</evidence>
<evidence type="ECO:0000313" key="14">
    <source>
        <dbReference type="Proteomes" id="UP000019489"/>
    </source>
</evidence>
<dbReference type="OrthoDB" id="9808135at2"/>
<dbReference type="EMBL" id="AWSA01000079">
    <property type="protein sequence ID" value="EWS99692.1"/>
    <property type="molecule type" value="Genomic_DNA"/>
</dbReference>
<comment type="subcellular location">
    <subcellularLocation>
        <location evidence="1">Cell inner membrane</location>
        <topology evidence="1">Multi-pass membrane protein</topology>
    </subcellularLocation>
    <subcellularLocation>
        <location evidence="11">Cell membrane</location>
        <topology evidence="11">Multi-pass membrane protein</topology>
    </subcellularLocation>
</comment>
<name>W9G4G9_9MICO</name>
<keyword evidence="6 11" id="KW-1133">Transmembrane helix</keyword>
<sequence>MASDPKSPDPKSPDSRPAGRLLGRGTWREAKYVAEALRTETVGGAILLGAAVAAIVWANSPWRDAYAALRDFTIGPASLQLDLTLGTWAADGLLAVFFLVAGIELKREFVAGDLADRRKAALPIAAAACGVALPALLFVVTALVANRGGDAGELSGILRGWAIPTATDIAFALAVLAVIGTHLPSALRSFLLTLAVVDDLIAITIIAVFYTESVNFVALAAAVVPLVAWRLLLKRKILNPVLLAIPAVVAWGLVHASGIHATVAGVLLGLLVPVNREVEDDPDRHSLAERMEHEIRPFSAGFAVPVFAFFAAGVTVIGGGLAATFADPAALGVMVGLVVGKTLGVFGGTWSVARFTRAELDEDLAWTDVFGLSVLAGVGFTVSLLIGELAFGTGSARDEHVKLAVLVGSLVAALLAAVVLRRRNRHYQEVEQRETADLDQDGIPDIYEAP</sequence>
<evidence type="ECO:0000256" key="5">
    <source>
        <dbReference type="ARBA" id="ARBA00022692"/>
    </source>
</evidence>
<gene>
    <name evidence="11" type="primary">nhaA</name>
    <name evidence="13" type="ORF">N865_21510</name>
</gene>
<comment type="similarity">
    <text evidence="11">Belongs to the NhaA Na(+)/H(+) (TC 2.A.33) antiporter family.</text>
</comment>
<comment type="function">
    <text evidence="11">Na(+)/H(+) antiporter that extrudes sodium in exchange for external protons.</text>
</comment>
<feature type="transmembrane region" description="Helical" evidence="11">
    <location>
        <begin position="41"/>
        <end position="59"/>
    </location>
</feature>
<evidence type="ECO:0000256" key="1">
    <source>
        <dbReference type="ARBA" id="ARBA00004429"/>
    </source>
</evidence>
<evidence type="ECO:0000256" key="3">
    <source>
        <dbReference type="ARBA" id="ARBA00022449"/>
    </source>
</evidence>
<keyword evidence="3 11" id="KW-0050">Antiport</keyword>
<protein>
    <recommendedName>
        <fullName evidence="11">Na(+)/H(+) antiporter NhaA</fullName>
    </recommendedName>
    <alternativeName>
        <fullName evidence="11">Sodium/proton antiporter NhaA</fullName>
    </alternativeName>
</protein>
<keyword evidence="4 11" id="KW-1003">Cell membrane</keyword>
<comment type="caution">
    <text evidence="13">The sequence shown here is derived from an EMBL/GenBank/DDBJ whole genome shotgun (WGS) entry which is preliminary data.</text>
</comment>
<dbReference type="PANTHER" id="PTHR30341">
    <property type="entry name" value="SODIUM ION/PROTON ANTIPORTER NHAA-RELATED"/>
    <property type="match status" value="1"/>
</dbReference>
<reference evidence="13 14" key="1">
    <citation type="submission" date="2013-08" db="EMBL/GenBank/DDBJ databases">
        <title>Intrasporangium oryzae NRRL B-24470.</title>
        <authorList>
            <person name="Liu H."/>
            <person name="Wang G."/>
        </authorList>
    </citation>
    <scope>NUCLEOTIDE SEQUENCE [LARGE SCALE GENOMIC DNA]</scope>
    <source>
        <strain evidence="13 14">NRRL B-24470</strain>
    </source>
</reference>
<feature type="transmembrane region" description="Helical" evidence="11">
    <location>
        <begin position="298"/>
        <end position="323"/>
    </location>
</feature>
<feature type="compositionally biased region" description="Basic and acidic residues" evidence="12">
    <location>
        <begin position="1"/>
        <end position="14"/>
    </location>
</feature>
<dbReference type="STRING" id="1386089.N865_21510"/>
<proteinExistence type="inferred from homology"/>
<feature type="transmembrane region" description="Helical" evidence="11">
    <location>
        <begin position="259"/>
        <end position="278"/>
    </location>
</feature>
<feature type="transmembrane region" description="Helical" evidence="11">
    <location>
        <begin position="329"/>
        <end position="353"/>
    </location>
</feature>
<evidence type="ECO:0000256" key="8">
    <source>
        <dbReference type="ARBA" id="ARBA00023065"/>
    </source>
</evidence>
<keyword evidence="2 11" id="KW-0813">Transport</keyword>
<evidence type="ECO:0000256" key="2">
    <source>
        <dbReference type="ARBA" id="ARBA00022448"/>
    </source>
</evidence>
<feature type="region of interest" description="Disordered" evidence="12">
    <location>
        <begin position="1"/>
        <end position="21"/>
    </location>
</feature>
<dbReference type="Proteomes" id="UP000019489">
    <property type="component" value="Unassembled WGS sequence"/>
</dbReference>
<dbReference type="AlphaFoldDB" id="W9G4G9"/>
<dbReference type="GO" id="GO:0005886">
    <property type="term" value="C:plasma membrane"/>
    <property type="evidence" value="ECO:0007669"/>
    <property type="project" value="UniProtKB-SubCell"/>
</dbReference>
<feature type="transmembrane region" description="Helical" evidence="11">
    <location>
        <begin position="121"/>
        <end position="145"/>
    </location>
</feature>
<keyword evidence="9 11" id="KW-0472">Membrane</keyword>
<dbReference type="GO" id="GO:0015385">
    <property type="term" value="F:sodium:proton antiporter activity"/>
    <property type="evidence" value="ECO:0007669"/>
    <property type="project" value="UniProtKB-UniRule"/>
</dbReference>
<dbReference type="GO" id="GO:0006885">
    <property type="term" value="P:regulation of pH"/>
    <property type="evidence" value="ECO:0007669"/>
    <property type="project" value="UniProtKB-UniRule"/>
</dbReference>
<dbReference type="Pfam" id="PF06965">
    <property type="entry name" value="Na_H_antiport_1"/>
    <property type="match status" value="1"/>
</dbReference>
<feature type="transmembrane region" description="Helical" evidence="11">
    <location>
        <begin position="365"/>
        <end position="391"/>
    </location>
</feature>
<dbReference type="Gene3D" id="1.20.1530.10">
    <property type="entry name" value="Na+/H+ antiporter like domain"/>
    <property type="match status" value="1"/>
</dbReference>
<evidence type="ECO:0000256" key="12">
    <source>
        <dbReference type="SAM" id="MobiDB-lite"/>
    </source>
</evidence>
<dbReference type="eggNOG" id="COG3004">
    <property type="taxonomic scope" value="Bacteria"/>
</dbReference>
<feature type="transmembrane region" description="Helical" evidence="11">
    <location>
        <begin position="157"/>
        <end position="178"/>
    </location>
</feature>
<evidence type="ECO:0000256" key="6">
    <source>
        <dbReference type="ARBA" id="ARBA00022989"/>
    </source>
</evidence>
<dbReference type="InterPro" id="IPR023171">
    <property type="entry name" value="Na/H_antiporter_dom_sf"/>
</dbReference>
<accession>W9G4G9</accession>
<feature type="transmembrane region" description="Helical" evidence="11">
    <location>
        <begin position="403"/>
        <end position="420"/>
    </location>
</feature>
<keyword evidence="7 11" id="KW-0915">Sodium</keyword>
<keyword evidence="10 11" id="KW-0739">Sodium transport</keyword>
<evidence type="ECO:0000256" key="10">
    <source>
        <dbReference type="ARBA" id="ARBA00023201"/>
    </source>
</evidence>
<keyword evidence="14" id="KW-1185">Reference proteome</keyword>
<keyword evidence="5 11" id="KW-0812">Transmembrane</keyword>
<feature type="transmembrane region" description="Helical" evidence="11">
    <location>
        <begin position="216"/>
        <end position="232"/>
    </location>
</feature>
<comment type="catalytic activity">
    <reaction evidence="11">
        <text>Na(+)(in) + 2 H(+)(out) = Na(+)(out) + 2 H(+)(in)</text>
        <dbReference type="Rhea" id="RHEA:29251"/>
        <dbReference type="ChEBI" id="CHEBI:15378"/>
        <dbReference type="ChEBI" id="CHEBI:29101"/>
    </reaction>
</comment>
<dbReference type="InterPro" id="IPR004670">
    <property type="entry name" value="NhaA"/>
</dbReference>
<dbReference type="HAMAP" id="MF_01844">
    <property type="entry name" value="NhaA"/>
    <property type="match status" value="1"/>
</dbReference>
<feature type="transmembrane region" description="Helical" evidence="11">
    <location>
        <begin position="79"/>
        <end position="100"/>
    </location>
</feature>
<dbReference type="NCBIfam" id="TIGR00773">
    <property type="entry name" value="NhaA"/>
    <property type="match status" value="1"/>
</dbReference>
<dbReference type="PANTHER" id="PTHR30341:SF0">
    <property type="entry name" value="NA(+)_H(+) ANTIPORTER NHAA"/>
    <property type="match status" value="1"/>
</dbReference>
<evidence type="ECO:0000313" key="13">
    <source>
        <dbReference type="EMBL" id="EWS99692.1"/>
    </source>
</evidence>
<evidence type="ECO:0000256" key="7">
    <source>
        <dbReference type="ARBA" id="ARBA00023053"/>
    </source>
</evidence>
<dbReference type="PATRIC" id="fig|1386089.3.peg.4099"/>
<feature type="transmembrane region" description="Helical" evidence="11">
    <location>
        <begin position="190"/>
        <end position="210"/>
    </location>
</feature>
<dbReference type="RefSeq" id="WP_034810120.1">
    <property type="nucleotide sequence ID" value="NZ_AWSA01000079.1"/>
</dbReference>